<dbReference type="GO" id="GO:0005813">
    <property type="term" value="C:centrosome"/>
    <property type="evidence" value="ECO:0007669"/>
    <property type="project" value="TreeGrafter"/>
</dbReference>
<dbReference type="PANTHER" id="PTHR21831:SF2">
    <property type="entry name" value="MICROTUBULE-ASSOCIATED PROTEIN 10"/>
    <property type="match status" value="1"/>
</dbReference>
<feature type="compositionally biased region" description="Polar residues" evidence="1">
    <location>
        <begin position="596"/>
        <end position="610"/>
    </location>
</feature>
<feature type="compositionally biased region" description="Basic and acidic residues" evidence="1">
    <location>
        <begin position="783"/>
        <end position="797"/>
    </location>
</feature>
<feature type="compositionally biased region" description="Polar residues" evidence="1">
    <location>
        <begin position="639"/>
        <end position="657"/>
    </location>
</feature>
<dbReference type="GO" id="GO:0051256">
    <property type="term" value="P:mitotic spindle midzone assembly"/>
    <property type="evidence" value="ECO:0007669"/>
    <property type="project" value="TreeGrafter"/>
</dbReference>
<feature type="region of interest" description="Disordered" evidence="1">
    <location>
        <begin position="192"/>
        <end position="215"/>
    </location>
</feature>
<dbReference type="GO" id="GO:0097431">
    <property type="term" value="C:mitotic spindle pole"/>
    <property type="evidence" value="ECO:0007669"/>
    <property type="project" value="TreeGrafter"/>
</dbReference>
<feature type="compositionally biased region" description="Basic and acidic residues" evidence="1">
    <location>
        <begin position="192"/>
        <end position="201"/>
    </location>
</feature>
<accession>A0A6P8J4T6</accession>
<feature type="compositionally biased region" description="Polar residues" evidence="1">
    <location>
        <begin position="706"/>
        <end position="726"/>
    </location>
</feature>
<feature type="compositionally biased region" description="Basic and acidic residues" evidence="1">
    <location>
        <begin position="401"/>
        <end position="419"/>
    </location>
</feature>
<dbReference type="OrthoDB" id="69809at2759"/>
<sequence length="817" mass="91124">MSKSLFSLELHVESVDRVKVSCVIPAVSFRLLDYPTLIIHLVSPSSTQKLLQKSRIQSIPKEHIEAELRDRYGNIPFRKGKSCLFKANISNLQQQLESTPLYVMLIDLWHKKPKLIGSTVISLSDAVSKISSDVKRFGISVPSVCQDEGTFDIFNLMGSVIGNINLSFRLLSLGGSLMSHIPAKSIMARKVEEKSEKRDISTDNNDVSLDLQDGNIEEKHELSLEMKKSESEKQDSETQTVHPMPTACKRLQIKKPTYSEDAEEDVFPVTNTVCPPPLYYNFMSHSENTSKKRSERQEQKEAYKSKTSCEANVDDIDFIYYKPDLLQPDGSTGCASVCIQTDVGTAQPVVSNHKTKEDIGEIEKRLNSEDLPLLNALLEELTSLRKNKQTHSAPVTKTNTPKKENILSEKSRQISRPRECCVRSASQKSVLLKNKKQNQLVPKKVKFKPTNLTYGTTRTQQMRLEMNQKGKVKNPRTSHTGTEHKKSLSMSAYSRERKEIIRNLIPKDFGKTQTIFTSPGAGEGSVTVSAGVQTDDVLLQSVIPTSDAKSKQPTSENLGNTVTVKKQQNDDTPADFGTSSQNSLDIYLPQVKGDSDGSSNFGPASDQVSSDDVPLPDLPTTTKYGHTGIRSPDLAQPIRRQSVTSPPIRSRTSTALSMYSDDFEESLIWEAKSRTDDDESDTSSHTSSISHLSANSQVKDRDVSRKLSSSDINDNFSQPIRSNFSPKKSKKMKEKERKSDQDDNRSVERSFEEDSKSDEGRTALDTPDVNKESLFDSLNSPNPDDHLEDGTSTREGNDDNLNVLQLPRPAIDLGYTY</sequence>
<dbReference type="InterPro" id="IPR039302">
    <property type="entry name" value="MAP10"/>
</dbReference>
<dbReference type="InParanoid" id="A0A6P8J4T6"/>
<feature type="compositionally biased region" description="Polar residues" evidence="1">
    <location>
        <begin position="390"/>
        <end position="399"/>
    </location>
</feature>
<reference evidence="3" key="1">
    <citation type="submission" date="2025-08" db="UniProtKB">
        <authorList>
            <consortium name="RefSeq"/>
        </authorList>
    </citation>
    <scope>IDENTIFICATION</scope>
    <source>
        <tissue evidence="3">Tentacle</tissue>
    </source>
</reference>
<evidence type="ECO:0000313" key="3">
    <source>
        <dbReference type="RefSeq" id="XP_031574659.1"/>
    </source>
</evidence>
<dbReference type="RefSeq" id="XP_031574659.1">
    <property type="nucleotide sequence ID" value="XM_031718799.1"/>
</dbReference>
<protein>
    <submittedName>
        <fullName evidence="3">Microtubule-associated protein 10-like isoform X1</fullName>
    </submittedName>
</protein>
<feature type="compositionally biased region" description="Polar residues" evidence="1">
    <location>
        <begin position="551"/>
        <end position="566"/>
    </location>
</feature>
<dbReference type="GO" id="GO:0032467">
    <property type="term" value="P:positive regulation of cytokinesis"/>
    <property type="evidence" value="ECO:0007669"/>
    <property type="project" value="TreeGrafter"/>
</dbReference>
<dbReference type="GO" id="GO:0008017">
    <property type="term" value="F:microtubule binding"/>
    <property type="evidence" value="ECO:0007669"/>
    <property type="project" value="InterPro"/>
</dbReference>
<feature type="region of interest" description="Disordered" evidence="1">
    <location>
        <begin position="286"/>
        <end position="306"/>
    </location>
</feature>
<name>A0A6P8J4T6_ACTTE</name>
<gene>
    <name evidence="3" type="primary">LOC116308391</name>
</gene>
<feature type="region of interest" description="Disordered" evidence="1">
    <location>
        <begin position="673"/>
        <end position="817"/>
    </location>
</feature>
<dbReference type="GeneID" id="116308391"/>
<feature type="compositionally biased region" description="Basic and acidic residues" evidence="1">
    <location>
        <begin position="733"/>
        <end position="774"/>
    </location>
</feature>
<evidence type="ECO:0000313" key="2">
    <source>
        <dbReference type="Proteomes" id="UP000515163"/>
    </source>
</evidence>
<dbReference type="GO" id="GO:0030496">
    <property type="term" value="C:midbody"/>
    <property type="evidence" value="ECO:0007669"/>
    <property type="project" value="TreeGrafter"/>
</dbReference>
<proteinExistence type="predicted"/>
<feature type="region of interest" description="Disordered" evidence="1">
    <location>
        <begin position="387"/>
        <end position="419"/>
    </location>
</feature>
<feature type="region of interest" description="Disordered" evidence="1">
    <location>
        <begin position="468"/>
        <end position="493"/>
    </location>
</feature>
<organism evidence="2 3">
    <name type="scientific">Actinia tenebrosa</name>
    <name type="common">Australian red waratah sea anemone</name>
    <dbReference type="NCBI Taxonomy" id="6105"/>
    <lineage>
        <taxon>Eukaryota</taxon>
        <taxon>Metazoa</taxon>
        <taxon>Cnidaria</taxon>
        <taxon>Anthozoa</taxon>
        <taxon>Hexacorallia</taxon>
        <taxon>Actiniaria</taxon>
        <taxon>Actiniidae</taxon>
        <taxon>Actinia</taxon>
    </lineage>
</organism>
<dbReference type="Proteomes" id="UP000515163">
    <property type="component" value="Unplaced"/>
</dbReference>
<dbReference type="Pfam" id="PF14924">
    <property type="entry name" value="MAP10_N"/>
    <property type="match status" value="1"/>
</dbReference>
<dbReference type="PANTHER" id="PTHR21831">
    <property type="entry name" value="MICROTUBULE-ASSOCIATED PROTEIN 10"/>
    <property type="match status" value="1"/>
</dbReference>
<feature type="compositionally biased region" description="Basic and acidic residues" evidence="1">
    <location>
        <begin position="288"/>
        <end position="304"/>
    </location>
</feature>
<dbReference type="GO" id="GO:1990023">
    <property type="term" value="C:mitotic spindle midzone"/>
    <property type="evidence" value="ECO:0007669"/>
    <property type="project" value="TreeGrafter"/>
</dbReference>
<evidence type="ECO:0000256" key="1">
    <source>
        <dbReference type="SAM" id="MobiDB-lite"/>
    </source>
</evidence>
<dbReference type="KEGG" id="aten:116308391"/>
<feature type="compositionally biased region" description="Low complexity" evidence="1">
    <location>
        <begin position="683"/>
        <end position="696"/>
    </location>
</feature>
<dbReference type="GO" id="GO:0005881">
    <property type="term" value="C:cytoplasmic microtubule"/>
    <property type="evidence" value="ECO:0007669"/>
    <property type="project" value="TreeGrafter"/>
</dbReference>
<dbReference type="GO" id="GO:0031122">
    <property type="term" value="P:cytoplasmic microtubule organization"/>
    <property type="evidence" value="ECO:0007669"/>
    <property type="project" value="TreeGrafter"/>
</dbReference>
<feature type="region of interest" description="Disordered" evidence="1">
    <location>
        <begin position="544"/>
        <end position="657"/>
    </location>
</feature>
<keyword evidence="2" id="KW-1185">Reference proteome</keyword>
<dbReference type="AlphaFoldDB" id="A0A6P8J4T6"/>